<dbReference type="GO" id="GO:0003774">
    <property type="term" value="F:cytoskeletal motor activity"/>
    <property type="evidence" value="ECO:0007669"/>
    <property type="project" value="InterPro"/>
</dbReference>
<feature type="domain" description="CheC-like protein" evidence="8">
    <location>
        <begin position="245"/>
        <end position="281"/>
    </location>
</feature>
<keyword evidence="6" id="KW-0472">Membrane</keyword>
<dbReference type="AlphaFoldDB" id="A0A164D4T1"/>
<dbReference type="Gene3D" id="3.40.1550.10">
    <property type="entry name" value="CheC-like"/>
    <property type="match status" value="2"/>
</dbReference>
<dbReference type="GO" id="GO:0016787">
    <property type="term" value="F:hydrolase activity"/>
    <property type="evidence" value="ECO:0007669"/>
    <property type="project" value="InterPro"/>
</dbReference>
<comment type="similarity">
    <text evidence="2">Belongs to the FliN/MopA/SpaO family.</text>
</comment>
<dbReference type="FunFam" id="3.40.1550.10:FF:000003">
    <property type="entry name" value="Flagellar motor switch phosphatase FliY"/>
    <property type="match status" value="2"/>
</dbReference>
<dbReference type="GO" id="GO:0006935">
    <property type="term" value="P:chemotaxis"/>
    <property type="evidence" value="ECO:0007669"/>
    <property type="project" value="UniProtKB-KW"/>
</dbReference>
<gene>
    <name evidence="9" type="ORF">B4082_4234</name>
    <name evidence="10" type="ORF">CN290_07600</name>
</gene>
<evidence type="ECO:0000313" key="12">
    <source>
        <dbReference type="Proteomes" id="UP000220226"/>
    </source>
</evidence>
<dbReference type="Proteomes" id="UP000220226">
    <property type="component" value="Unassembled WGS sequence"/>
</dbReference>
<dbReference type="GO" id="GO:0005886">
    <property type="term" value="C:plasma membrane"/>
    <property type="evidence" value="ECO:0007669"/>
    <property type="project" value="UniProtKB-SubCell"/>
</dbReference>
<feature type="domain" description="CheC-like protein" evidence="8">
    <location>
        <begin position="26"/>
        <end position="61"/>
    </location>
</feature>
<dbReference type="EMBL" id="NTQT01000009">
    <property type="protein sequence ID" value="PFC75915.1"/>
    <property type="molecule type" value="Genomic_DNA"/>
</dbReference>
<evidence type="ECO:0000256" key="3">
    <source>
        <dbReference type="ARBA" id="ARBA00022475"/>
    </source>
</evidence>
<evidence type="ECO:0000313" key="11">
    <source>
        <dbReference type="Proteomes" id="UP000076501"/>
    </source>
</evidence>
<feature type="domain" description="Flagellar motor switch protein FliN-like C-terminal" evidence="7">
    <location>
        <begin position="478"/>
        <end position="545"/>
    </location>
</feature>
<dbReference type="GO" id="GO:0009425">
    <property type="term" value="C:bacterial-type flagellum basal body"/>
    <property type="evidence" value="ECO:0007669"/>
    <property type="project" value="InterPro"/>
</dbReference>
<evidence type="ECO:0000256" key="5">
    <source>
        <dbReference type="ARBA" id="ARBA00022779"/>
    </source>
</evidence>
<dbReference type="NCBIfam" id="NF005275">
    <property type="entry name" value="PRK06782.1"/>
    <property type="match status" value="1"/>
</dbReference>
<dbReference type="InterPro" id="IPR001172">
    <property type="entry name" value="FliN_T3SS_HrcQb"/>
</dbReference>
<dbReference type="PATRIC" id="fig|1396.539.peg.1338"/>
<dbReference type="InterPro" id="IPR007597">
    <property type="entry name" value="CheC"/>
</dbReference>
<dbReference type="Proteomes" id="UP000076501">
    <property type="component" value="Unassembled WGS sequence"/>
</dbReference>
<evidence type="ECO:0000256" key="4">
    <source>
        <dbReference type="ARBA" id="ARBA00022500"/>
    </source>
</evidence>
<reference evidence="9 11" key="1">
    <citation type="submission" date="2015-09" db="EMBL/GenBank/DDBJ databases">
        <title>Bacillus cereus food isolates.</title>
        <authorList>
            <person name="Boekhorst J."/>
        </authorList>
    </citation>
    <scope>NUCLEOTIDE SEQUENCE [LARGE SCALE GENOMIC DNA]</scope>
    <source>
        <strain evidence="9 11">B4082</strain>
    </source>
</reference>
<accession>A0A164D4T1</accession>
<organism evidence="9 11">
    <name type="scientific">Bacillus cereus</name>
    <dbReference type="NCBI Taxonomy" id="1396"/>
    <lineage>
        <taxon>Bacteria</taxon>
        <taxon>Bacillati</taxon>
        <taxon>Bacillota</taxon>
        <taxon>Bacilli</taxon>
        <taxon>Bacillales</taxon>
        <taxon>Bacillaceae</taxon>
        <taxon>Bacillus</taxon>
        <taxon>Bacillus cereus group</taxon>
    </lineage>
</organism>
<evidence type="ECO:0000259" key="8">
    <source>
        <dbReference type="Pfam" id="PF04509"/>
    </source>
</evidence>
<dbReference type="CDD" id="cd17907">
    <property type="entry name" value="FliY_FliN-Y"/>
    <property type="match status" value="2"/>
</dbReference>
<evidence type="ECO:0000313" key="9">
    <source>
        <dbReference type="EMBL" id="KZD29880.1"/>
    </source>
</evidence>
<dbReference type="InterPro" id="IPR001543">
    <property type="entry name" value="FliN-like_C"/>
</dbReference>
<dbReference type="PRINTS" id="PR00956">
    <property type="entry name" value="FLGMOTORFLIN"/>
</dbReference>
<dbReference type="Pfam" id="PF01052">
    <property type="entry name" value="FliMN_C"/>
    <property type="match status" value="1"/>
</dbReference>
<dbReference type="InterPro" id="IPR028976">
    <property type="entry name" value="CheC-like_sf"/>
</dbReference>
<evidence type="ECO:0000259" key="7">
    <source>
        <dbReference type="Pfam" id="PF01052"/>
    </source>
</evidence>
<keyword evidence="3" id="KW-1003">Cell membrane</keyword>
<dbReference type="InterPro" id="IPR051469">
    <property type="entry name" value="FliN/MopA/SpaO"/>
</dbReference>
<comment type="caution">
    <text evidence="9">The sequence shown here is derived from an EMBL/GenBank/DDBJ whole genome shotgun (WGS) entry which is preliminary data.</text>
</comment>
<keyword evidence="9" id="KW-0966">Cell projection</keyword>
<feature type="domain" description="CheC-like protein" evidence="8">
    <location>
        <begin position="343"/>
        <end position="378"/>
    </location>
</feature>
<reference evidence="10 12" key="2">
    <citation type="submission" date="2017-09" db="EMBL/GenBank/DDBJ databases">
        <title>Large-scale bioinformatics analysis of Bacillus genomes uncovers conserved roles of natural products in bacterial physiology.</title>
        <authorList>
            <consortium name="Agbiome Team Llc"/>
            <person name="Bleich R.M."/>
            <person name="Grubbs K.J."/>
            <person name="Santa Maria K.C."/>
            <person name="Allen S.E."/>
            <person name="Farag S."/>
            <person name="Shank E.A."/>
            <person name="Bowers A."/>
        </authorList>
    </citation>
    <scope>NUCLEOTIDE SEQUENCE [LARGE SCALE GENOMIC DNA]</scope>
    <source>
        <strain evidence="10 12">AFS025165</strain>
    </source>
</reference>
<name>A0A164D4T1_BACCE</name>
<dbReference type="EMBL" id="LJKA01000064">
    <property type="protein sequence ID" value="KZD29880.1"/>
    <property type="molecule type" value="Genomic_DNA"/>
</dbReference>
<dbReference type="Pfam" id="PF04509">
    <property type="entry name" value="CheC"/>
    <property type="match status" value="4"/>
</dbReference>
<comment type="subcellular location">
    <subcellularLocation>
        <location evidence="1">Cell membrane</location>
        <topology evidence="1">Peripheral membrane protein</topology>
        <orientation evidence="1">Cytoplasmic side</orientation>
    </subcellularLocation>
</comment>
<dbReference type="SUPFAM" id="SSF103039">
    <property type="entry name" value="CheC-like"/>
    <property type="match status" value="2"/>
</dbReference>
<dbReference type="PANTHER" id="PTHR43484">
    <property type="match status" value="1"/>
</dbReference>
<keyword evidence="9" id="KW-0282">Flagellum</keyword>
<keyword evidence="9" id="KW-0969">Cilium</keyword>
<evidence type="ECO:0000256" key="1">
    <source>
        <dbReference type="ARBA" id="ARBA00004413"/>
    </source>
</evidence>
<dbReference type="FunFam" id="2.30.330.10:FF:000005">
    <property type="entry name" value="Flagellar motor switch protein"/>
    <property type="match status" value="1"/>
</dbReference>
<dbReference type="NCBIfam" id="NF005995">
    <property type="entry name" value="PRK08119.1"/>
    <property type="match status" value="1"/>
</dbReference>
<dbReference type="Gene3D" id="2.30.330.10">
    <property type="entry name" value="SpoA-like"/>
    <property type="match status" value="1"/>
</dbReference>
<feature type="domain" description="CheC-like protein" evidence="8">
    <location>
        <begin position="122"/>
        <end position="158"/>
    </location>
</feature>
<dbReference type="GO" id="GO:0071973">
    <property type="term" value="P:bacterial-type flagellum-dependent cell motility"/>
    <property type="evidence" value="ECO:0007669"/>
    <property type="project" value="InterPro"/>
</dbReference>
<keyword evidence="4" id="KW-0145">Chemotaxis</keyword>
<dbReference type="PANTHER" id="PTHR43484:SF1">
    <property type="entry name" value="FLAGELLAR MOTOR SWITCH PROTEIN FLIN"/>
    <property type="match status" value="1"/>
</dbReference>
<dbReference type="InterPro" id="IPR036429">
    <property type="entry name" value="SpoA-like_sf"/>
</dbReference>
<dbReference type="SUPFAM" id="SSF101801">
    <property type="entry name" value="Surface presentation of antigens (SPOA)"/>
    <property type="match status" value="1"/>
</dbReference>
<protein>
    <submittedName>
        <fullName evidence="10">Flagellar motor switch phosphatase FliY</fullName>
    </submittedName>
    <submittedName>
        <fullName evidence="9">Flagellar motor switch protein FliN</fullName>
    </submittedName>
</protein>
<evidence type="ECO:0000256" key="2">
    <source>
        <dbReference type="ARBA" id="ARBA00009226"/>
    </source>
</evidence>
<dbReference type="RefSeq" id="WP_060630273.1">
    <property type="nucleotide sequence ID" value="NZ_JAEHBS010000002.1"/>
</dbReference>
<sequence>MPEQHTKGDTSTIVLEKENEHLTPQECDILGEIANISFGSASTVLSTILNRQVSITAPRIELVDLYDSSDVEVPHVVLNIHFTKGLDMENLLVLKQDVALSIADLMMMGTGEVEDGKELGELELSAVQEAMNQMMGFAATSMSEFFQDTVDMSPPTIKVVKLSEEMEKISEIDGNQTIVKVSFDLKIDNLVNSKLVQIVSVEHAKQMVNKLMQLSGGVEEKDEPAEVVETEIVEEQVEKEHLTQEEKDVLGEIANISIGSASTVLSTLLNQPVTISTPNVESINVRHYDGVPVPFVILNVDFVEGLKNENVFVFTKDVALTMVDLMMMGTGEVDPEKELSELELSGIKEIMNQMMGHAATAMSEMFQEKMDMTPPNVKFVTLKEEMEYLGESMKVDELVQITFNLEIGDLLQSKMYQILPISEAKEMVRRLLYPMVEEEEEIVTEEIEEEKIVEPVVQPIEFKEVKQMEPVYMDTSILQNVEMNVKFVFGSTVKTIQDILSLQENEAVVLDEDIDEPIRIYVNDVLVAYGELVNVDGFFGVKVTKSL</sequence>
<evidence type="ECO:0000256" key="6">
    <source>
        <dbReference type="ARBA" id="ARBA00023136"/>
    </source>
</evidence>
<keyword evidence="5" id="KW-0283">Flagellar rotation</keyword>
<evidence type="ECO:0000313" key="10">
    <source>
        <dbReference type="EMBL" id="PFC75915.1"/>
    </source>
</evidence>
<proteinExistence type="inferred from homology"/>